<proteinExistence type="predicted"/>
<comment type="caution">
    <text evidence="1">The sequence shown here is derived from an EMBL/GenBank/DDBJ whole genome shotgun (WGS) entry which is preliminary data.</text>
</comment>
<dbReference type="AlphaFoldDB" id="A0A1E8F2J1"/>
<dbReference type="Pfam" id="PF12685">
    <property type="entry name" value="SpoIIIAH"/>
    <property type="match status" value="1"/>
</dbReference>
<dbReference type="OrthoDB" id="1707181at2"/>
<dbReference type="RefSeq" id="WP_070109171.1">
    <property type="nucleotide sequence ID" value="NZ_LZFO01000002.1"/>
</dbReference>
<dbReference type="Gene3D" id="1.10.287.4300">
    <property type="entry name" value="Stage III sporulation protein AH-like"/>
    <property type="match status" value="1"/>
</dbReference>
<organism evidence="1 2">
    <name type="scientific">Clostridium acetireducens DSM 10703</name>
    <dbReference type="NCBI Taxonomy" id="1121290"/>
    <lineage>
        <taxon>Bacteria</taxon>
        <taxon>Bacillati</taxon>
        <taxon>Bacillota</taxon>
        <taxon>Clostridia</taxon>
        <taxon>Eubacteriales</taxon>
        <taxon>Clostridiaceae</taxon>
        <taxon>Clostridium</taxon>
    </lineage>
</organism>
<dbReference type="STRING" id="1121290.CLAOCE_01980"/>
<dbReference type="InterPro" id="IPR024232">
    <property type="entry name" value="SpoIIIAH"/>
</dbReference>
<gene>
    <name evidence="1" type="ORF">CLOACE_01980</name>
</gene>
<dbReference type="PATRIC" id="fig|1121290.3.peg.201"/>
<keyword evidence="2" id="KW-1185">Reference proteome</keyword>
<name>A0A1E8F2J1_9CLOT</name>
<dbReference type="Proteomes" id="UP000175744">
    <property type="component" value="Unassembled WGS sequence"/>
</dbReference>
<evidence type="ECO:0000313" key="2">
    <source>
        <dbReference type="Proteomes" id="UP000175744"/>
    </source>
</evidence>
<sequence>MNKKQAVIIVSLLALIVCVGVLAAKLNNPLYVNGVENQGKSTISFNNVEKSKEKEQVSKSSEFFSEAILTRDHKNSQTLQNLKSIIDNKNISKEKKDSAAEKYTELAMNINYESRIETDLKAKGFEDVVCSIENDKARIIVKTSEKLTDKQLKDIQNVVMSVAKIKDVEIQTKQ</sequence>
<evidence type="ECO:0000313" key="1">
    <source>
        <dbReference type="EMBL" id="OFI07594.1"/>
    </source>
</evidence>
<reference evidence="1 2" key="1">
    <citation type="submission" date="2016-06" db="EMBL/GenBank/DDBJ databases">
        <title>Genome sequence of Clostridium acetireducens DSM 10703.</title>
        <authorList>
            <person name="Poehlein A."/>
            <person name="Fluechter S."/>
            <person name="Duerre P."/>
            <person name="Daniel R."/>
        </authorList>
    </citation>
    <scope>NUCLEOTIDE SEQUENCE [LARGE SCALE GENOMIC DNA]</scope>
    <source>
        <strain evidence="1 2">DSM 10703</strain>
    </source>
</reference>
<accession>A0A1E8F2J1</accession>
<protein>
    <submittedName>
        <fullName evidence="1">SpoIIIAH-like protein</fullName>
    </submittedName>
</protein>
<dbReference type="EMBL" id="LZFO01000002">
    <property type="protein sequence ID" value="OFI07594.1"/>
    <property type="molecule type" value="Genomic_DNA"/>
</dbReference>
<dbReference type="InterPro" id="IPR038503">
    <property type="entry name" value="SpoIIIAH_sf"/>
</dbReference>